<evidence type="ECO:0000256" key="2">
    <source>
        <dbReference type="ARBA" id="ARBA00023002"/>
    </source>
</evidence>
<keyword evidence="2" id="KW-0560">Oxidoreductase</keyword>
<dbReference type="SUPFAM" id="SSF51735">
    <property type="entry name" value="NAD(P)-binding Rossmann-fold domains"/>
    <property type="match status" value="1"/>
</dbReference>
<dbReference type="InterPro" id="IPR020904">
    <property type="entry name" value="Sc_DH/Rdtase_CS"/>
</dbReference>
<protein>
    <submittedName>
        <fullName evidence="3">SDR family NAD(P)-dependent oxidoreductase</fullName>
    </submittedName>
</protein>
<gene>
    <name evidence="3" type="ORF">GOB87_11250</name>
</gene>
<dbReference type="CDD" id="cd05233">
    <property type="entry name" value="SDR_c"/>
    <property type="match status" value="1"/>
</dbReference>
<dbReference type="PRINTS" id="PR00081">
    <property type="entry name" value="GDHRDH"/>
</dbReference>
<dbReference type="InterPro" id="IPR036291">
    <property type="entry name" value="NAD(P)-bd_dom_sf"/>
</dbReference>
<reference evidence="3" key="1">
    <citation type="submission" date="2019-11" db="EMBL/GenBank/DDBJ databases">
        <title>Description of new Acetobacter species.</title>
        <authorList>
            <person name="Cleenwerck I."/>
            <person name="Sombolestani A.S."/>
        </authorList>
    </citation>
    <scope>NUCLEOTIDE SEQUENCE</scope>
    <source>
        <strain evidence="3">LMG 1626</strain>
    </source>
</reference>
<comment type="caution">
    <text evidence="3">The sequence shown here is derived from an EMBL/GenBank/DDBJ whole genome shotgun (WGS) entry which is preliminary data.</text>
</comment>
<comment type="similarity">
    <text evidence="1">Belongs to the short-chain dehydrogenases/reductases (SDR) family.</text>
</comment>
<evidence type="ECO:0000313" key="4">
    <source>
        <dbReference type="Proteomes" id="UP000597459"/>
    </source>
</evidence>
<dbReference type="PROSITE" id="PS00061">
    <property type="entry name" value="ADH_SHORT"/>
    <property type="match status" value="1"/>
</dbReference>
<sequence>MMEAIPVENSNSSDRIFITGVHKGIGHALAKHYLERGIHVVGISRKHPEDLRTFKNFEFFPVDLGDRSSVQRFIADNLPSLTREPLTTVYFNAGISGDIPVRAEDCSLEDLERVCMVNTYSIKLCLDGFIKLAALPEKCVFSASIAGQRFRAGMLPYSVSKAALTAMAGVYAQENPATFFIIIGLCTMDTDLSRRMLAQPNISQFPELSALAMRCEQAGYMTPPEIRAEQLAFIVSNTDRFNIKSGIFSEIRTLLRDQNEVSATN</sequence>
<dbReference type="Proteomes" id="UP000597459">
    <property type="component" value="Unassembled WGS sequence"/>
</dbReference>
<name>A0A967EJ89_9PROT</name>
<accession>A0A967EJ89</accession>
<evidence type="ECO:0000313" key="3">
    <source>
        <dbReference type="EMBL" id="NHO54519.1"/>
    </source>
</evidence>
<dbReference type="Pfam" id="PF00106">
    <property type="entry name" value="adh_short"/>
    <property type="match status" value="1"/>
</dbReference>
<dbReference type="InterPro" id="IPR002347">
    <property type="entry name" value="SDR_fam"/>
</dbReference>
<dbReference type="Gene3D" id="3.40.50.720">
    <property type="entry name" value="NAD(P)-binding Rossmann-like Domain"/>
    <property type="match status" value="1"/>
</dbReference>
<evidence type="ECO:0000256" key="1">
    <source>
        <dbReference type="ARBA" id="ARBA00006484"/>
    </source>
</evidence>
<keyword evidence="4" id="KW-1185">Reference proteome</keyword>
<organism evidence="3 4">
    <name type="scientific">Acetobacter estunensis</name>
    <dbReference type="NCBI Taxonomy" id="104097"/>
    <lineage>
        <taxon>Bacteria</taxon>
        <taxon>Pseudomonadati</taxon>
        <taxon>Pseudomonadota</taxon>
        <taxon>Alphaproteobacteria</taxon>
        <taxon>Acetobacterales</taxon>
        <taxon>Acetobacteraceae</taxon>
        <taxon>Acetobacter</taxon>
    </lineage>
</organism>
<dbReference type="PANTHER" id="PTHR43008:SF4">
    <property type="entry name" value="CHAIN DEHYDROGENASE, PUTATIVE (AFU_ORTHOLOGUE AFUA_4G08710)-RELATED"/>
    <property type="match status" value="1"/>
</dbReference>
<dbReference type="PANTHER" id="PTHR43008">
    <property type="entry name" value="BENZIL REDUCTASE"/>
    <property type="match status" value="1"/>
</dbReference>
<dbReference type="AlphaFoldDB" id="A0A967EJ89"/>
<dbReference type="GO" id="GO:0050664">
    <property type="term" value="F:oxidoreductase activity, acting on NAD(P)H, oxygen as acceptor"/>
    <property type="evidence" value="ECO:0007669"/>
    <property type="project" value="TreeGrafter"/>
</dbReference>
<proteinExistence type="inferred from homology"/>
<dbReference type="EMBL" id="WOTH01000024">
    <property type="protein sequence ID" value="NHO54519.1"/>
    <property type="molecule type" value="Genomic_DNA"/>
</dbReference>